<evidence type="ECO:0000313" key="3">
    <source>
        <dbReference type="Proteomes" id="UP000034152"/>
    </source>
</evidence>
<evidence type="ECO:0000313" key="4">
    <source>
        <dbReference type="Proteomes" id="UP000034578"/>
    </source>
</evidence>
<comment type="caution">
    <text evidence="2">The sequence shown here is derived from an EMBL/GenBank/DDBJ whole genome shotgun (WGS) entry which is preliminary data.</text>
</comment>
<dbReference type="EMBL" id="JJQU01000093">
    <property type="protein sequence ID" value="KKH86878.1"/>
    <property type="molecule type" value="Genomic_DNA"/>
</dbReference>
<protein>
    <submittedName>
        <fullName evidence="2">Uncharacterized protein</fullName>
    </submittedName>
</protein>
<gene>
    <name evidence="1" type="ORF">DU47_12825</name>
    <name evidence="2" type="ORF">DU80_07040</name>
</gene>
<dbReference type="PATRIC" id="fig|2209.56.peg.1535"/>
<sequence>MRISSDEKGSRAGHWTDPETFIDGKEMKLQNWYKYQRGKKLKICLSNRVDYYNTVSKHRSLYWTLNIFDADIFELDYNQLPDKSAKISRKYTTGYTFGIDIDKEKGCDIHSPDIKKAVEDMAQFFTDRLREYAPNSVYVAYSGGGIYVLVHHGIFIPYFKRFRNRDDWDLMLLTLLDAFDMLIGDMRDEFFKLHPEQKGKVKPDQLNGSQRVFKTLFSLHKKLDYAVIPLDPKNIKIDFKRATIPLKPEVIMDGEEWYKGYDNGSQFLNQLLKPFLEKVYSKKRESHVSEGGHKRSQMPIIDFEKWPPCMQNLYNMPACGEGATRALAIFASFLGQIGIEEETARSMFDELAHRWDARSSNIFESYYGKMNVPTCKRLISDDNRGFPKGVSIKTLGVCKMDMRCLNSPSPYYYADRKAKINT</sequence>
<keyword evidence="4" id="KW-1185">Reference proteome</keyword>
<dbReference type="EMBL" id="JJOS01000012">
    <property type="protein sequence ID" value="KKG06136.1"/>
    <property type="molecule type" value="Genomic_DNA"/>
</dbReference>
<dbReference type="AlphaFoldDB" id="A0A0F8RH79"/>
<accession>A0A0F8RH79</accession>
<reference evidence="3 4" key="1">
    <citation type="journal article" date="2015" name="ISME J.">
        <title>Genomic and phenotypic differentiation among Methanosarcina mazei populations from Columbia River sediment.</title>
        <authorList>
            <person name="Youngblut N.D."/>
            <person name="Wirth J.S."/>
            <person name="Henriksen J.R."/>
            <person name="Smith M."/>
            <person name="Simon H."/>
            <person name="Metcalf W.W."/>
            <person name="Whitaker R.J."/>
        </authorList>
    </citation>
    <scope>NUCLEOTIDE SEQUENCE [LARGE SCALE GENOMIC DNA]</scope>
    <source>
        <strain evidence="2 3">1.H.M.2.1</strain>
        <strain evidence="1 4">2.F.A.2.4</strain>
    </source>
</reference>
<organism evidence="2 3">
    <name type="scientific">Methanosarcina mazei</name>
    <name type="common">Methanosarcina frisia</name>
    <dbReference type="NCBI Taxonomy" id="2209"/>
    <lineage>
        <taxon>Archaea</taxon>
        <taxon>Methanobacteriati</taxon>
        <taxon>Methanobacteriota</taxon>
        <taxon>Stenosarchaea group</taxon>
        <taxon>Methanomicrobia</taxon>
        <taxon>Methanosarcinales</taxon>
        <taxon>Methanosarcinaceae</taxon>
        <taxon>Methanosarcina</taxon>
    </lineage>
</organism>
<dbReference type="Proteomes" id="UP000034578">
    <property type="component" value="Unassembled WGS sequence"/>
</dbReference>
<dbReference type="Proteomes" id="UP000034152">
    <property type="component" value="Unassembled WGS sequence"/>
</dbReference>
<dbReference type="RefSeq" id="WP_048048186.1">
    <property type="nucleotide sequence ID" value="NZ_JJOS01000012.1"/>
</dbReference>
<proteinExistence type="predicted"/>
<name>A0A0F8RH79_METMZ</name>
<evidence type="ECO:0000313" key="1">
    <source>
        <dbReference type="EMBL" id="KKG06136.1"/>
    </source>
</evidence>
<evidence type="ECO:0000313" key="2">
    <source>
        <dbReference type="EMBL" id="KKH86878.1"/>
    </source>
</evidence>